<evidence type="ECO:0000259" key="8">
    <source>
        <dbReference type="PROSITE" id="PS50067"/>
    </source>
</evidence>
<dbReference type="InterPro" id="IPR019821">
    <property type="entry name" value="Kinesin_motor_CS"/>
</dbReference>
<keyword evidence="5" id="KW-0493">Microtubule</keyword>
<evidence type="ECO:0000256" key="5">
    <source>
        <dbReference type="RuleBase" id="RU000394"/>
    </source>
</evidence>
<feature type="compositionally biased region" description="Polar residues" evidence="7">
    <location>
        <begin position="732"/>
        <end position="744"/>
    </location>
</feature>
<dbReference type="EMBL" id="LGRX02034256">
    <property type="protein sequence ID" value="KAK3238319.1"/>
    <property type="molecule type" value="Genomic_DNA"/>
</dbReference>
<keyword evidence="1 4" id="KW-0547">Nucleotide-binding</keyword>
<evidence type="ECO:0000256" key="2">
    <source>
        <dbReference type="ARBA" id="ARBA00022840"/>
    </source>
</evidence>
<name>A0AAE0BLR0_9CHLO</name>
<dbReference type="GO" id="GO:0008017">
    <property type="term" value="F:microtubule binding"/>
    <property type="evidence" value="ECO:0007669"/>
    <property type="project" value="InterPro"/>
</dbReference>
<keyword evidence="6" id="KW-0175">Coiled coil</keyword>
<dbReference type="SMART" id="SM00129">
    <property type="entry name" value="KISc"/>
    <property type="match status" value="1"/>
</dbReference>
<feature type="region of interest" description="Disordered" evidence="7">
    <location>
        <begin position="729"/>
        <end position="759"/>
    </location>
</feature>
<feature type="coiled-coil region" evidence="6">
    <location>
        <begin position="603"/>
        <end position="647"/>
    </location>
</feature>
<keyword evidence="3 4" id="KW-0505">Motor protein</keyword>
<evidence type="ECO:0000313" key="9">
    <source>
        <dbReference type="EMBL" id="KAK3238319.1"/>
    </source>
</evidence>
<feature type="non-terminal residue" evidence="9">
    <location>
        <position position="759"/>
    </location>
</feature>
<proteinExistence type="inferred from homology"/>
<dbReference type="SUPFAM" id="SSF52540">
    <property type="entry name" value="P-loop containing nucleoside triphosphate hydrolases"/>
    <property type="match status" value="1"/>
</dbReference>
<protein>
    <recommendedName>
        <fullName evidence="5">Kinesin-like protein</fullName>
    </recommendedName>
</protein>
<gene>
    <name evidence="9" type="ORF">CYMTET_51657</name>
</gene>
<dbReference type="Proteomes" id="UP001190700">
    <property type="component" value="Unassembled WGS sequence"/>
</dbReference>
<feature type="region of interest" description="Disordered" evidence="7">
    <location>
        <begin position="452"/>
        <end position="489"/>
    </location>
</feature>
<dbReference type="InterPro" id="IPR027417">
    <property type="entry name" value="P-loop_NTPase"/>
</dbReference>
<accession>A0AAE0BLR0</accession>
<feature type="domain" description="Kinesin motor" evidence="8">
    <location>
        <begin position="8"/>
        <end position="346"/>
    </location>
</feature>
<dbReference type="AlphaFoldDB" id="A0AAE0BLR0"/>
<reference evidence="9 10" key="1">
    <citation type="journal article" date="2015" name="Genome Biol. Evol.">
        <title>Comparative Genomics of a Bacterivorous Green Alga Reveals Evolutionary Causalities and Consequences of Phago-Mixotrophic Mode of Nutrition.</title>
        <authorList>
            <person name="Burns J.A."/>
            <person name="Paasch A."/>
            <person name="Narechania A."/>
            <person name="Kim E."/>
        </authorList>
    </citation>
    <scope>NUCLEOTIDE SEQUENCE [LARGE SCALE GENOMIC DNA]</scope>
    <source>
        <strain evidence="9 10">PLY_AMNH</strain>
    </source>
</reference>
<dbReference type="PROSITE" id="PS00411">
    <property type="entry name" value="KINESIN_MOTOR_1"/>
    <property type="match status" value="1"/>
</dbReference>
<feature type="binding site" evidence="4">
    <location>
        <begin position="95"/>
        <end position="102"/>
    </location>
    <ligand>
        <name>ATP</name>
        <dbReference type="ChEBI" id="CHEBI:30616"/>
    </ligand>
</feature>
<dbReference type="Gene3D" id="3.40.850.10">
    <property type="entry name" value="Kinesin motor domain"/>
    <property type="match status" value="1"/>
</dbReference>
<keyword evidence="2 4" id="KW-0067">ATP-binding</keyword>
<dbReference type="InterPro" id="IPR001752">
    <property type="entry name" value="Kinesin_motor_dom"/>
</dbReference>
<dbReference type="GO" id="GO:0003777">
    <property type="term" value="F:microtubule motor activity"/>
    <property type="evidence" value="ECO:0007669"/>
    <property type="project" value="InterPro"/>
</dbReference>
<comment type="caution">
    <text evidence="9">The sequence shown here is derived from an EMBL/GenBank/DDBJ whole genome shotgun (WGS) entry which is preliminary data.</text>
</comment>
<evidence type="ECO:0000256" key="6">
    <source>
        <dbReference type="SAM" id="Coils"/>
    </source>
</evidence>
<organism evidence="9 10">
    <name type="scientific">Cymbomonas tetramitiformis</name>
    <dbReference type="NCBI Taxonomy" id="36881"/>
    <lineage>
        <taxon>Eukaryota</taxon>
        <taxon>Viridiplantae</taxon>
        <taxon>Chlorophyta</taxon>
        <taxon>Pyramimonadophyceae</taxon>
        <taxon>Pyramimonadales</taxon>
        <taxon>Pyramimonadaceae</taxon>
        <taxon>Cymbomonas</taxon>
    </lineage>
</organism>
<sequence length="759" mass="83619">MGKGSNTSIDIYCRIKPARSPSHYFASDMVENKVDFNIPRDGEAGYVNNRREHYEYKFNGVIGTDAKQDEVFERVARPPIDSVLKGINGTIFAYGQTGSGKTFTMTGGAERYIDRGIIPRSISHIYSEIAKKSDSQYAVHISYMEIYNETGYDLLHQDADTKTLEDLPKVTLLEDEDGHYHLRSLSMHRANTEEDALNLLFLGDTNRTISETPMNLASSRSHCMFTVNVEARTGGDKVRRSKLHLVDLAGSERVSKTGVDGVTLREAKFINLSLHYLEQVIIALQEKSTGLGRAHVPYRNSMMTSVLRDSLGGNCKTAMVATINCEMDQLDESISTCRFAQRVAMVSNVVMVNEELDPNLVIKRLKGEIKDLKEELRLVKGEEADRGPLTQGEIERLRQQLVTFVDGDGTDADMNWSSMMHLRMAFTLFKDMVKSGGGPGPPVAGKMKALADNEEDGASASEASSPSASVEMKGGGKGKEGGSASDDQSNDLVKKLRLQVQQRDNEINILVTMLKKAQGGVGPVLRDVNPQGANAAAVEALQRARPAAFTENGEAPGPTASAGSPAASTSKEMITKEVMSSVDLLADRNKASFEHFRKSYRKNEAIEENKALLKQKYGEAKALGEQVNAARQRINQMKAQIEQQRVERSMKLVAEGLDPAEAPPDPEEEQVKAVIEREKVGYKETFNQLRDLKKEIEHLQRLLEQSRQKLQSDFEAWLGVMMKQKVAERTSSEMGSVRASQESLTGLAAAGRVSGDSAV</sequence>
<dbReference type="PRINTS" id="PR00380">
    <property type="entry name" value="KINESINHEAVY"/>
</dbReference>
<evidence type="ECO:0000256" key="1">
    <source>
        <dbReference type="ARBA" id="ARBA00022741"/>
    </source>
</evidence>
<dbReference type="PROSITE" id="PS50067">
    <property type="entry name" value="KINESIN_MOTOR_2"/>
    <property type="match status" value="1"/>
</dbReference>
<dbReference type="Pfam" id="PF00225">
    <property type="entry name" value="Kinesin"/>
    <property type="match status" value="1"/>
</dbReference>
<dbReference type="GO" id="GO:0005874">
    <property type="term" value="C:microtubule"/>
    <property type="evidence" value="ECO:0007669"/>
    <property type="project" value="UniProtKB-KW"/>
</dbReference>
<dbReference type="InterPro" id="IPR056524">
    <property type="entry name" value="KIF6/9_C"/>
</dbReference>
<dbReference type="Pfam" id="PF23735">
    <property type="entry name" value="KIF9"/>
    <property type="match status" value="1"/>
</dbReference>
<dbReference type="InterPro" id="IPR027640">
    <property type="entry name" value="Kinesin-like_fam"/>
</dbReference>
<dbReference type="InterPro" id="IPR036961">
    <property type="entry name" value="Kinesin_motor_dom_sf"/>
</dbReference>
<evidence type="ECO:0000256" key="4">
    <source>
        <dbReference type="PROSITE-ProRule" id="PRU00283"/>
    </source>
</evidence>
<keyword evidence="10" id="KW-1185">Reference proteome</keyword>
<evidence type="ECO:0000256" key="3">
    <source>
        <dbReference type="ARBA" id="ARBA00023175"/>
    </source>
</evidence>
<dbReference type="GO" id="GO:0005524">
    <property type="term" value="F:ATP binding"/>
    <property type="evidence" value="ECO:0007669"/>
    <property type="project" value="UniProtKB-UniRule"/>
</dbReference>
<dbReference type="PANTHER" id="PTHR47968">
    <property type="entry name" value="CENTROMERE PROTEIN E"/>
    <property type="match status" value="1"/>
</dbReference>
<feature type="coiled-coil region" evidence="6">
    <location>
        <begin position="682"/>
        <end position="709"/>
    </location>
</feature>
<feature type="compositionally biased region" description="Low complexity" evidence="7">
    <location>
        <begin position="458"/>
        <end position="469"/>
    </location>
</feature>
<evidence type="ECO:0000313" key="10">
    <source>
        <dbReference type="Proteomes" id="UP001190700"/>
    </source>
</evidence>
<evidence type="ECO:0000256" key="7">
    <source>
        <dbReference type="SAM" id="MobiDB-lite"/>
    </source>
</evidence>
<dbReference type="PANTHER" id="PTHR47968:SF67">
    <property type="entry name" value="KINESIN MOTOR DOMAIN-CONTAINING PROTEIN"/>
    <property type="match status" value="1"/>
</dbReference>
<dbReference type="GO" id="GO:0007018">
    <property type="term" value="P:microtubule-based movement"/>
    <property type="evidence" value="ECO:0007669"/>
    <property type="project" value="InterPro"/>
</dbReference>
<comment type="similarity">
    <text evidence="4 5">Belongs to the TRAFAC class myosin-kinesin ATPase superfamily. Kinesin family.</text>
</comment>